<keyword evidence="9" id="KW-1185">Reference proteome</keyword>
<keyword evidence="4 7" id="KW-0812">Transmembrane</keyword>
<dbReference type="Proteomes" id="UP000245921">
    <property type="component" value="Unassembled WGS sequence"/>
</dbReference>
<feature type="transmembrane region" description="Helical" evidence="7">
    <location>
        <begin position="107"/>
        <end position="125"/>
    </location>
</feature>
<dbReference type="AlphaFoldDB" id="A0AA45HJR4"/>
<dbReference type="GO" id="GO:0005886">
    <property type="term" value="C:plasma membrane"/>
    <property type="evidence" value="ECO:0007669"/>
    <property type="project" value="UniProtKB-SubCell"/>
</dbReference>
<evidence type="ECO:0000256" key="6">
    <source>
        <dbReference type="ARBA" id="ARBA00023136"/>
    </source>
</evidence>
<evidence type="ECO:0000313" key="9">
    <source>
        <dbReference type="Proteomes" id="UP000245921"/>
    </source>
</evidence>
<evidence type="ECO:0000256" key="1">
    <source>
        <dbReference type="ARBA" id="ARBA00004651"/>
    </source>
</evidence>
<dbReference type="PANTHER" id="PTHR43663:SF1">
    <property type="entry name" value="CHROMATE TRANSPORTER"/>
    <property type="match status" value="1"/>
</dbReference>
<dbReference type="InterPro" id="IPR003370">
    <property type="entry name" value="Chromate_transpt"/>
</dbReference>
<keyword evidence="5 7" id="KW-1133">Transmembrane helix</keyword>
<sequence length="170" mass="18859">MLKMIMIFFKVGFISFGGGWSAVGIFREEIVNNGLLSLEKFNEAVSIAQMTPGPVAVNVATYVGYSAYGFIGGLLNTIFLILPPIILFYIGLFILKKINVNRKNLLNSLKLGTVLLISFSLISLTETVFLNKEYSTFIISAISFIFFIFTKIDPIYIILASAFSAIFILK</sequence>
<dbReference type="InterPro" id="IPR052518">
    <property type="entry name" value="CHR_Transporter"/>
</dbReference>
<gene>
    <name evidence="8" type="ORF">C7380_10196</name>
</gene>
<comment type="similarity">
    <text evidence="2">Belongs to the chromate ion transporter (CHR) (TC 2.A.51) family.</text>
</comment>
<dbReference type="PANTHER" id="PTHR43663">
    <property type="entry name" value="CHROMATE TRANSPORT PROTEIN-RELATED"/>
    <property type="match status" value="1"/>
</dbReference>
<keyword evidence="6 7" id="KW-0472">Membrane</keyword>
<evidence type="ECO:0000256" key="5">
    <source>
        <dbReference type="ARBA" id="ARBA00022989"/>
    </source>
</evidence>
<proteinExistence type="inferred from homology"/>
<dbReference type="GO" id="GO:0015109">
    <property type="term" value="F:chromate transmembrane transporter activity"/>
    <property type="evidence" value="ECO:0007669"/>
    <property type="project" value="InterPro"/>
</dbReference>
<evidence type="ECO:0000256" key="3">
    <source>
        <dbReference type="ARBA" id="ARBA00022475"/>
    </source>
</evidence>
<protein>
    <submittedName>
        <fullName evidence="8">Chromate transporter</fullName>
    </submittedName>
</protein>
<accession>A0AA45HJR4</accession>
<evidence type="ECO:0000313" key="8">
    <source>
        <dbReference type="EMBL" id="PWJ96524.1"/>
    </source>
</evidence>
<dbReference type="RefSeq" id="WP_109603516.1">
    <property type="nucleotide sequence ID" value="NZ_QGGI01000001.1"/>
</dbReference>
<evidence type="ECO:0000256" key="4">
    <source>
        <dbReference type="ARBA" id="ARBA00022692"/>
    </source>
</evidence>
<evidence type="ECO:0000256" key="2">
    <source>
        <dbReference type="ARBA" id="ARBA00005262"/>
    </source>
</evidence>
<name>A0AA45HJR4_9BACT</name>
<comment type="subcellular location">
    <subcellularLocation>
        <location evidence="1">Cell membrane</location>
        <topology evidence="1">Multi-pass membrane protein</topology>
    </subcellularLocation>
</comment>
<keyword evidence="3" id="KW-1003">Cell membrane</keyword>
<dbReference type="Pfam" id="PF02417">
    <property type="entry name" value="Chromate_transp"/>
    <property type="match status" value="1"/>
</dbReference>
<reference evidence="8 9" key="1">
    <citation type="submission" date="2018-05" db="EMBL/GenBank/DDBJ databases">
        <title>Genomic Encyclopedia of Type Strains, Phase IV (KMG-IV): sequencing the most valuable type-strain genomes for metagenomic binning, comparative biology and taxonomic classification.</title>
        <authorList>
            <person name="Goeker M."/>
        </authorList>
    </citation>
    <scope>NUCLEOTIDE SEQUENCE [LARGE SCALE GENOMIC DNA]</scope>
    <source>
        <strain evidence="8 9">DSM 24906</strain>
    </source>
</reference>
<evidence type="ECO:0000256" key="7">
    <source>
        <dbReference type="SAM" id="Phobius"/>
    </source>
</evidence>
<comment type="caution">
    <text evidence="8">The sequence shown here is derived from an EMBL/GenBank/DDBJ whole genome shotgun (WGS) entry which is preliminary data.</text>
</comment>
<feature type="transmembrane region" description="Helical" evidence="7">
    <location>
        <begin position="7"/>
        <end position="26"/>
    </location>
</feature>
<organism evidence="8 9">
    <name type="scientific">Oceanotoga teriensis</name>
    <dbReference type="NCBI Taxonomy" id="515440"/>
    <lineage>
        <taxon>Bacteria</taxon>
        <taxon>Thermotogati</taxon>
        <taxon>Thermotogota</taxon>
        <taxon>Thermotogae</taxon>
        <taxon>Petrotogales</taxon>
        <taxon>Petrotogaceae</taxon>
        <taxon>Oceanotoga</taxon>
    </lineage>
</organism>
<dbReference type="EMBL" id="QGGI01000001">
    <property type="protein sequence ID" value="PWJ96524.1"/>
    <property type="molecule type" value="Genomic_DNA"/>
</dbReference>
<feature type="transmembrane region" description="Helical" evidence="7">
    <location>
        <begin position="67"/>
        <end position="95"/>
    </location>
</feature>
<feature type="transmembrane region" description="Helical" evidence="7">
    <location>
        <begin position="137"/>
        <end position="169"/>
    </location>
</feature>